<reference evidence="2" key="1">
    <citation type="submission" date="2016-03" db="EMBL/GenBank/DDBJ databases">
        <authorList>
            <person name="Devillers H."/>
        </authorList>
    </citation>
    <scope>NUCLEOTIDE SEQUENCE [LARGE SCALE GENOMIC DNA]</scope>
</reference>
<proteinExistence type="predicted"/>
<accession>A0A1G4J4G3</accession>
<gene>
    <name evidence="1" type="ORF">LAMI_0C08372G</name>
</gene>
<name>A0A1G4J4G3_9SACH</name>
<evidence type="ECO:0000313" key="2">
    <source>
        <dbReference type="Proteomes" id="UP000191024"/>
    </source>
</evidence>
<dbReference type="OrthoDB" id="4031801at2759"/>
<organism evidence="1 2">
    <name type="scientific">Lachancea mirantina</name>
    <dbReference type="NCBI Taxonomy" id="1230905"/>
    <lineage>
        <taxon>Eukaryota</taxon>
        <taxon>Fungi</taxon>
        <taxon>Dikarya</taxon>
        <taxon>Ascomycota</taxon>
        <taxon>Saccharomycotina</taxon>
        <taxon>Saccharomycetes</taxon>
        <taxon>Saccharomycetales</taxon>
        <taxon>Saccharomycetaceae</taxon>
        <taxon>Lachancea</taxon>
    </lineage>
</organism>
<protein>
    <submittedName>
        <fullName evidence="1">LAMI_0C08372g1_1</fullName>
    </submittedName>
</protein>
<dbReference type="AlphaFoldDB" id="A0A1G4J4G3"/>
<keyword evidence="2" id="KW-1185">Reference proteome</keyword>
<dbReference type="Proteomes" id="UP000191024">
    <property type="component" value="Chromosome C"/>
</dbReference>
<sequence>MLEISPELCWFTSESEFSLSERDTDFAYLSPLQLASPCQFFTLEPLLGSCRSTPTVDPNLLLEAPLEAGDALLKFFSGAGGELSSTGSNMWSIDDVLDNCQATLASHSSDDDEALLREPTCNVSETTVGSECVVSTPMPCVQVQVSDPVTVIQSKPDLKPTARRTSATHKCTKKRSWKINKTNKKAVLNKLIENLQTETGDEPCGMLLRKNVARELDIDVRDKTARLEFSGFKLAQVQALLDRKASNMLPERQFRTLWMLARQQSGTVVQLEFKPFEKETADLDQIFVFSVISRYLPYGCFGKTATSPKKKQSAVQESLRAEELDKTEHDFCWRHFITSYEYFKMVTFMLGDNYDFNVNDNQSGETRGSDGKLISAEKRHDMRTRSHAKMYFEGKAVKSANELSGDETSECRRQFIVGTFSQIMNYNYRKPYGSDSSLSVMEFKYLEDALNKEINFHIFHEIGKCGV</sequence>
<dbReference type="EMBL" id="LT598466">
    <property type="protein sequence ID" value="SCU84658.1"/>
    <property type="molecule type" value="Genomic_DNA"/>
</dbReference>
<evidence type="ECO:0000313" key="1">
    <source>
        <dbReference type="EMBL" id="SCU84658.1"/>
    </source>
</evidence>